<dbReference type="GO" id="GO:0016020">
    <property type="term" value="C:membrane"/>
    <property type="evidence" value="ECO:0007669"/>
    <property type="project" value="UniProtKB-SubCell"/>
</dbReference>
<evidence type="ECO:0000313" key="5">
    <source>
        <dbReference type="EMBL" id="KAB1213120.1"/>
    </source>
</evidence>
<dbReference type="InterPro" id="IPR018490">
    <property type="entry name" value="cNMP-bd_dom_sf"/>
</dbReference>
<sequence length="207" mass="22707">MILRNRSVKIVVILKNMTPRTKDDVMPAGGKRLRCDSSVRAESSPGTLAVSGPSLRDRNELPSPDTASPVGTQSSCAFYYNEDSYIVRQGEPLDRLLLITQGIAWKFTTIICEGTSVCSSQGEYIENGHFIGEALLEWGCNGFSLPNLSNLPTSPHTVKTHTKVEAFALMAKDLKTLVSRAALVIQRAWRRRYLNGLEVIVVGKASP</sequence>
<keyword evidence="6" id="KW-1185">Reference proteome</keyword>
<keyword evidence="1" id="KW-1071">Ligand-gated ion channel</keyword>
<evidence type="ECO:0000259" key="4">
    <source>
        <dbReference type="PROSITE" id="PS50042"/>
    </source>
</evidence>
<proteinExistence type="predicted"/>
<evidence type="ECO:0000256" key="2">
    <source>
        <dbReference type="ARBA" id="ARBA00023303"/>
    </source>
</evidence>
<protein>
    <submittedName>
        <fullName evidence="5">Cyclic nucleotide-gated ion channel 1</fullName>
    </submittedName>
</protein>
<evidence type="ECO:0000256" key="3">
    <source>
        <dbReference type="SAM" id="MobiDB-lite"/>
    </source>
</evidence>
<evidence type="ECO:0000256" key="1">
    <source>
        <dbReference type="ARBA" id="ARBA00023286"/>
    </source>
</evidence>
<dbReference type="PROSITE" id="PS50042">
    <property type="entry name" value="CNMP_BINDING_3"/>
    <property type="match status" value="1"/>
</dbReference>
<gene>
    <name evidence="5" type="ORF">CJ030_MR5G015892</name>
</gene>
<dbReference type="PANTHER" id="PTHR45651:SF68">
    <property type="entry name" value="ION TRANSPORT DOMAIN-CONTAINING PROTEIN"/>
    <property type="match status" value="1"/>
</dbReference>
<dbReference type="InterPro" id="IPR014710">
    <property type="entry name" value="RmlC-like_jellyroll"/>
</dbReference>
<evidence type="ECO:0000313" key="6">
    <source>
        <dbReference type="Proteomes" id="UP000516437"/>
    </source>
</evidence>
<dbReference type="GO" id="GO:0034220">
    <property type="term" value="P:monoatomic ion transmembrane transport"/>
    <property type="evidence" value="ECO:0007669"/>
    <property type="project" value="UniProtKB-KW"/>
</dbReference>
<organism evidence="5 6">
    <name type="scientific">Morella rubra</name>
    <name type="common">Chinese bayberry</name>
    <dbReference type="NCBI Taxonomy" id="262757"/>
    <lineage>
        <taxon>Eukaryota</taxon>
        <taxon>Viridiplantae</taxon>
        <taxon>Streptophyta</taxon>
        <taxon>Embryophyta</taxon>
        <taxon>Tracheophyta</taxon>
        <taxon>Spermatophyta</taxon>
        <taxon>Magnoliopsida</taxon>
        <taxon>eudicotyledons</taxon>
        <taxon>Gunneridae</taxon>
        <taxon>Pentapetalae</taxon>
        <taxon>rosids</taxon>
        <taxon>fabids</taxon>
        <taxon>Fagales</taxon>
        <taxon>Myricaceae</taxon>
        <taxon>Morella</taxon>
    </lineage>
</organism>
<feature type="region of interest" description="Disordered" evidence="3">
    <location>
        <begin position="38"/>
        <end position="70"/>
    </location>
</feature>
<keyword evidence="1" id="KW-0406">Ion transport</keyword>
<reference evidence="5 6" key="1">
    <citation type="journal article" date="2019" name="Plant Biotechnol. J.">
        <title>The red bayberry genome and genetic basis of sex determination.</title>
        <authorList>
            <person name="Jia H.M."/>
            <person name="Jia H.J."/>
            <person name="Cai Q.L."/>
            <person name="Wang Y."/>
            <person name="Zhao H.B."/>
            <person name="Yang W.F."/>
            <person name="Wang G.Y."/>
            <person name="Li Y.H."/>
            <person name="Zhan D.L."/>
            <person name="Shen Y.T."/>
            <person name="Niu Q.F."/>
            <person name="Chang L."/>
            <person name="Qiu J."/>
            <person name="Zhao L."/>
            <person name="Xie H.B."/>
            <person name="Fu W.Y."/>
            <person name="Jin J."/>
            <person name="Li X.W."/>
            <person name="Jiao Y."/>
            <person name="Zhou C.C."/>
            <person name="Tu T."/>
            <person name="Chai C.Y."/>
            <person name="Gao J.L."/>
            <person name="Fan L.J."/>
            <person name="van de Weg E."/>
            <person name="Wang J.Y."/>
            <person name="Gao Z.S."/>
        </authorList>
    </citation>
    <scope>NUCLEOTIDE SEQUENCE [LARGE SCALE GENOMIC DNA]</scope>
    <source>
        <tissue evidence="5">Leaves</tissue>
    </source>
</reference>
<dbReference type="InterPro" id="IPR000595">
    <property type="entry name" value="cNMP-bd_dom"/>
</dbReference>
<comment type="caution">
    <text evidence="5">The sequence shown here is derived from an EMBL/GenBank/DDBJ whole genome shotgun (WGS) entry which is preliminary data.</text>
</comment>
<dbReference type="SUPFAM" id="SSF51206">
    <property type="entry name" value="cAMP-binding domain-like"/>
    <property type="match status" value="1"/>
</dbReference>
<dbReference type="PANTHER" id="PTHR45651">
    <property type="entry name" value="CYCLIC NUCLEOTIDE-GATED ION CHANNEL 15-RELATED-RELATED"/>
    <property type="match status" value="1"/>
</dbReference>
<accession>A0A6A1VQU6</accession>
<dbReference type="Gene3D" id="2.60.120.10">
    <property type="entry name" value="Jelly Rolls"/>
    <property type="match status" value="1"/>
</dbReference>
<keyword evidence="1" id="KW-0813">Transport</keyword>
<dbReference type="Proteomes" id="UP000516437">
    <property type="component" value="Chromosome 5"/>
</dbReference>
<keyword evidence="2" id="KW-0407">Ion channel</keyword>
<dbReference type="OrthoDB" id="1585300at2759"/>
<feature type="domain" description="Cyclic nucleotide-binding" evidence="4">
    <location>
        <begin position="80"/>
        <end position="102"/>
    </location>
</feature>
<dbReference type="AlphaFoldDB" id="A0A6A1VQU6"/>
<dbReference type="EMBL" id="RXIC02000023">
    <property type="protein sequence ID" value="KAB1213120.1"/>
    <property type="molecule type" value="Genomic_DNA"/>
</dbReference>
<name>A0A6A1VQU6_9ROSI</name>